<feature type="active site" description="Charge relay system" evidence="5">
    <location>
        <position position="394"/>
    </location>
</feature>
<feature type="transmembrane region" description="Helical" evidence="7">
    <location>
        <begin position="6"/>
        <end position="26"/>
    </location>
</feature>
<dbReference type="Proteomes" id="UP000439903">
    <property type="component" value="Unassembled WGS sequence"/>
</dbReference>
<dbReference type="EMBL" id="WTPW01000821">
    <property type="protein sequence ID" value="KAF0476776.1"/>
    <property type="molecule type" value="Genomic_DNA"/>
</dbReference>
<gene>
    <name evidence="9" type="ORF">F8M41_024322</name>
</gene>
<feature type="active site" description="Charge relay system" evidence="5">
    <location>
        <position position="205"/>
    </location>
</feature>
<keyword evidence="3 5" id="KW-0378">Hydrolase</keyword>
<dbReference type="PROSITE" id="PS00137">
    <property type="entry name" value="SUBTILASE_HIS"/>
    <property type="match status" value="1"/>
</dbReference>
<dbReference type="CDD" id="cd04077">
    <property type="entry name" value="Peptidases_S8_PCSK9_ProteinaseK_like"/>
    <property type="match status" value="1"/>
</dbReference>
<name>A0A8H4ABV9_GIGMA</name>
<keyword evidence="4 5" id="KW-0720">Serine protease</keyword>
<dbReference type="InterPro" id="IPR023828">
    <property type="entry name" value="Peptidase_S8_Ser-AS"/>
</dbReference>
<dbReference type="PRINTS" id="PR00723">
    <property type="entry name" value="SUBTILISIN"/>
</dbReference>
<dbReference type="InterPro" id="IPR000209">
    <property type="entry name" value="Peptidase_S8/S53_dom"/>
</dbReference>
<dbReference type="PROSITE" id="PS51892">
    <property type="entry name" value="SUBTILASE"/>
    <property type="match status" value="1"/>
</dbReference>
<feature type="active site" description="Charge relay system" evidence="5">
    <location>
        <position position="239"/>
    </location>
</feature>
<dbReference type="InterPro" id="IPR022398">
    <property type="entry name" value="Peptidase_S8_His-AS"/>
</dbReference>
<accession>A0A8H4ABV9</accession>
<dbReference type="Gene3D" id="3.40.50.200">
    <property type="entry name" value="Peptidase S8/S53 domain"/>
    <property type="match status" value="1"/>
</dbReference>
<dbReference type="GO" id="GO:0006508">
    <property type="term" value="P:proteolysis"/>
    <property type="evidence" value="ECO:0007669"/>
    <property type="project" value="UniProtKB-KW"/>
</dbReference>
<evidence type="ECO:0000256" key="7">
    <source>
        <dbReference type="SAM" id="Phobius"/>
    </source>
</evidence>
<dbReference type="PANTHER" id="PTHR43806">
    <property type="entry name" value="PEPTIDASE S8"/>
    <property type="match status" value="1"/>
</dbReference>
<evidence type="ECO:0000259" key="8">
    <source>
        <dbReference type="Pfam" id="PF00082"/>
    </source>
</evidence>
<dbReference type="GO" id="GO:0005615">
    <property type="term" value="C:extracellular space"/>
    <property type="evidence" value="ECO:0007669"/>
    <property type="project" value="TreeGrafter"/>
</dbReference>
<protein>
    <submittedName>
        <fullName evidence="9">Subtilisin-like protein</fullName>
    </submittedName>
</protein>
<evidence type="ECO:0000313" key="10">
    <source>
        <dbReference type="Proteomes" id="UP000439903"/>
    </source>
</evidence>
<dbReference type="FunFam" id="3.40.50.200:FF:000016">
    <property type="entry name" value="Proprotein convertase subtilisin/kexin type 9"/>
    <property type="match status" value="1"/>
</dbReference>
<comment type="caution">
    <text evidence="9">The sequence shown here is derived from an EMBL/GenBank/DDBJ whole genome shotgun (WGS) entry which is preliminary data.</text>
</comment>
<dbReference type="SUPFAM" id="SSF52743">
    <property type="entry name" value="Subtilisin-like"/>
    <property type="match status" value="1"/>
</dbReference>
<dbReference type="PROSITE" id="PS00136">
    <property type="entry name" value="SUBTILASE_ASP"/>
    <property type="match status" value="1"/>
</dbReference>
<organism evidence="9 10">
    <name type="scientific">Gigaspora margarita</name>
    <dbReference type="NCBI Taxonomy" id="4874"/>
    <lineage>
        <taxon>Eukaryota</taxon>
        <taxon>Fungi</taxon>
        <taxon>Fungi incertae sedis</taxon>
        <taxon>Mucoromycota</taxon>
        <taxon>Glomeromycotina</taxon>
        <taxon>Glomeromycetes</taxon>
        <taxon>Diversisporales</taxon>
        <taxon>Gigasporaceae</taxon>
        <taxon>Gigaspora</taxon>
    </lineage>
</organism>
<dbReference type="InterPro" id="IPR015500">
    <property type="entry name" value="Peptidase_S8_subtilisin-rel"/>
</dbReference>
<keyword evidence="2 5" id="KW-0645">Protease</keyword>
<evidence type="ECO:0000256" key="5">
    <source>
        <dbReference type="PROSITE-ProRule" id="PRU01240"/>
    </source>
</evidence>
<dbReference type="InterPro" id="IPR036852">
    <property type="entry name" value="Peptidase_S8/S53_dom_sf"/>
</dbReference>
<comment type="similarity">
    <text evidence="1 5 6">Belongs to the peptidase S8 family.</text>
</comment>
<keyword evidence="7" id="KW-0812">Transmembrane</keyword>
<keyword evidence="7" id="KW-0472">Membrane</keyword>
<evidence type="ECO:0000313" key="9">
    <source>
        <dbReference type="EMBL" id="KAF0476776.1"/>
    </source>
</evidence>
<evidence type="ECO:0000256" key="6">
    <source>
        <dbReference type="RuleBase" id="RU003355"/>
    </source>
</evidence>
<keyword evidence="7" id="KW-1133">Transmembrane helix</keyword>
<evidence type="ECO:0000256" key="2">
    <source>
        <dbReference type="ARBA" id="ARBA00022670"/>
    </source>
</evidence>
<evidence type="ECO:0000256" key="1">
    <source>
        <dbReference type="ARBA" id="ARBA00011073"/>
    </source>
</evidence>
<dbReference type="OrthoDB" id="206201at2759"/>
<keyword evidence="10" id="KW-1185">Reference proteome</keyword>
<dbReference type="PANTHER" id="PTHR43806:SF11">
    <property type="entry name" value="CEREVISIN-RELATED"/>
    <property type="match status" value="1"/>
</dbReference>
<evidence type="ECO:0000256" key="4">
    <source>
        <dbReference type="ARBA" id="ARBA00022825"/>
    </source>
</evidence>
<reference evidence="9 10" key="1">
    <citation type="journal article" date="2019" name="Environ. Microbiol.">
        <title>At the nexus of three kingdoms: the genome of the mycorrhizal fungus Gigaspora margarita provides insights into plant, endobacterial and fungal interactions.</title>
        <authorList>
            <person name="Venice F."/>
            <person name="Ghignone S."/>
            <person name="Salvioli di Fossalunga A."/>
            <person name="Amselem J."/>
            <person name="Novero M."/>
            <person name="Xianan X."/>
            <person name="Sedzielewska Toro K."/>
            <person name="Morin E."/>
            <person name="Lipzen A."/>
            <person name="Grigoriev I.V."/>
            <person name="Henrissat B."/>
            <person name="Martin F.M."/>
            <person name="Bonfante P."/>
        </authorList>
    </citation>
    <scope>NUCLEOTIDE SEQUENCE [LARGE SCALE GENOMIC DNA]</scope>
    <source>
        <strain evidence="9 10">BEG34</strain>
    </source>
</reference>
<dbReference type="GO" id="GO:0004252">
    <property type="term" value="F:serine-type endopeptidase activity"/>
    <property type="evidence" value="ECO:0007669"/>
    <property type="project" value="UniProtKB-UniRule"/>
</dbReference>
<dbReference type="InterPro" id="IPR050131">
    <property type="entry name" value="Peptidase_S8_subtilisin-like"/>
</dbReference>
<dbReference type="InterPro" id="IPR034193">
    <property type="entry name" value="PCSK9_ProteinaseK-like"/>
</dbReference>
<dbReference type="InterPro" id="IPR023827">
    <property type="entry name" value="Peptidase_S8_Asp-AS"/>
</dbReference>
<proteinExistence type="inferred from homology"/>
<dbReference type="Pfam" id="PF00082">
    <property type="entry name" value="Peptidase_S8"/>
    <property type="match status" value="1"/>
</dbReference>
<dbReference type="AlphaFoldDB" id="A0A8H4ABV9"/>
<evidence type="ECO:0000256" key="3">
    <source>
        <dbReference type="ARBA" id="ARBA00022801"/>
    </source>
</evidence>
<dbReference type="PROSITE" id="PS00138">
    <property type="entry name" value="SUBTILASE_SER"/>
    <property type="match status" value="1"/>
</dbReference>
<sequence length="454" mass="48813">MILQFIPVNLILFIFIILFNITLLFITSAKAGADLNCPIGANIISDINTEYIVLLKTKVFDEAQSHFNIIGQCIEKSVASSHSNVGIKDEDICNSTDTVLSGNPNRISINKQFRNLSIPHGFYAFSGYYNQDFISALSNWDAVDIVSKAVKTKVTKSPNSNLQRRATQNNPVWNLDRIDQEFRPLNGEFIYPDCAGSNIAIYIVDSGIDIRNPDFEGRAVYGKSVCDGCIPCPFDDYGHGTKVAGIAGSRTYGVAKNSTLIAVKVFDDEGEGYDTDVIAGLQFVSEDRIARNLASIVSLSLDELTSKALNLAIEALIDSGIHVVGSAGNQNQDGCNYSPASVPSAIAVGAVQNTDNDTLSTYSNYGPCVLIYAPGDRITSTYYGNTTDTDTGTSFSSPHVAGAIALYLCSNGTNMTPSDVRELLNSTCSRNIIGNLDPSGGNNNCLLRTPPTIG</sequence>
<feature type="domain" description="Peptidase S8/S53" evidence="8">
    <location>
        <begin position="196"/>
        <end position="428"/>
    </location>
</feature>